<sequence>MQYSVLDDGAPVSPGGIAGVLVGCAVFAGALYWGVRWFHHRRRRAREFESMKAELHSPIGADPGSSVVPTSRYAPFDDISLVEKSEEVREAQLRRYSGLKPMATGSSRGQQPKLVHTRSQGAFSICRTPVEMYGKVEPPWGIPRGHGQSFRNPKDDTTIRAPIWHAMSTRSPESAGTSNNVHRQFHGVPELCTPVPLYRQPAMIDRPRAAYQYRRDDLTKGHRI</sequence>
<reference evidence="2" key="2">
    <citation type="submission" date="2023-05" db="EMBL/GenBank/DDBJ databases">
        <authorList>
            <consortium name="Lawrence Berkeley National Laboratory"/>
            <person name="Steindorff A."/>
            <person name="Hensen N."/>
            <person name="Bonometti L."/>
            <person name="Westerberg I."/>
            <person name="Brannstrom I.O."/>
            <person name="Guillou S."/>
            <person name="Cros-Aarteil S."/>
            <person name="Calhoun S."/>
            <person name="Haridas S."/>
            <person name="Kuo A."/>
            <person name="Mondo S."/>
            <person name="Pangilinan J."/>
            <person name="Riley R."/>
            <person name="Labutti K."/>
            <person name="Andreopoulos B."/>
            <person name="Lipzen A."/>
            <person name="Chen C."/>
            <person name="Yanf M."/>
            <person name="Daum C."/>
            <person name="Ng V."/>
            <person name="Clum A."/>
            <person name="Ohm R."/>
            <person name="Martin F."/>
            <person name="Silar P."/>
            <person name="Natvig D."/>
            <person name="Lalanne C."/>
            <person name="Gautier V."/>
            <person name="Ament-Velasquez S.L."/>
            <person name="Kruys A."/>
            <person name="Hutchinson M.I."/>
            <person name="Powell A.J."/>
            <person name="Barry K."/>
            <person name="Miller A.N."/>
            <person name="Grigoriev I.V."/>
            <person name="Debuchy R."/>
            <person name="Gladieux P."/>
            <person name="Thoren M.H."/>
            <person name="Johannesson H."/>
        </authorList>
    </citation>
    <scope>NUCLEOTIDE SEQUENCE</scope>
    <source>
        <strain evidence="2">CBS 538.74</strain>
    </source>
</reference>
<feature type="transmembrane region" description="Helical" evidence="1">
    <location>
        <begin position="12"/>
        <end position="35"/>
    </location>
</feature>
<keyword evidence="3" id="KW-1185">Reference proteome</keyword>
<evidence type="ECO:0000256" key="1">
    <source>
        <dbReference type="SAM" id="Phobius"/>
    </source>
</evidence>
<keyword evidence="1" id="KW-1133">Transmembrane helix</keyword>
<reference evidence="2" key="1">
    <citation type="journal article" date="2023" name="Mol. Phylogenet. Evol.">
        <title>Genome-scale phylogeny and comparative genomics of the fungal order Sordariales.</title>
        <authorList>
            <person name="Hensen N."/>
            <person name="Bonometti L."/>
            <person name="Westerberg I."/>
            <person name="Brannstrom I.O."/>
            <person name="Guillou S."/>
            <person name="Cros-Aarteil S."/>
            <person name="Calhoun S."/>
            <person name="Haridas S."/>
            <person name="Kuo A."/>
            <person name="Mondo S."/>
            <person name="Pangilinan J."/>
            <person name="Riley R."/>
            <person name="LaButti K."/>
            <person name="Andreopoulos B."/>
            <person name="Lipzen A."/>
            <person name="Chen C."/>
            <person name="Yan M."/>
            <person name="Daum C."/>
            <person name="Ng V."/>
            <person name="Clum A."/>
            <person name="Steindorff A."/>
            <person name="Ohm R.A."/>
            <person name="Martin F."/>
            <person name="Silar P."/>
            <person name="Natvig D.O."/>
            <person name="Lalanne C."/>
            <person name="Gautier V."/>
            <person name="Ament-Velasquez S.L."/>
            <person name="Kruys A."/>
            <person name="Hutchinson M.I."/>
            <person name="Powell A.J."/>
            <person name="Barry K."/>
            <person name="Miller A.N."/>
            <person name="Grigoriev I.V."/>
            <person name="Debuchy R."/>
            <person name="Gladieux P."/>
            <person name="Hiltunen Thoren M."/>
            <person name="Johannesson H."/>
        </authorList>
    </citation>
    <scope>NUCLEOTIDE SEQUENCE</scope>
    <source>
        <strain evidence="2">CBS 538.74</strain>
    </source>
</reference>
<dbReference type="EMBL" id="MU857020">
    <property type="protein sequence ID" value="KAK4151346.1"/>
    <property type="molecule type" value="Genomic_DNA"/>
</dbReference>
<accession>A0AAN6VI99</accession>
<name>A0AAN6VI99_9PEZI</name>
<protein>
    <submittedName>
        <fullName evidence="2">Uncharacterized protein</fullName>
    </submittedName>
</protein>
<gene>
    <name evidence="2" type="ORF">C8A00DRAFT_35999</name>
</gene>
<keyword evidence="1" id="KW-0812">Transmembrane</keyword>
<proteinExistence type="predicted"/>
<comment type="caution">
    <text evidence="2">The sequence shown here is derived from an EMBL/GenBank/DDBJ whole genome shotgun (WGS) entry which is preliminary data.</text>
</comment>
<evidence type="ECO:0000313" key="2">
    <source>
        <dbReference type="EMBL" id="KAK4151346.1"/>
    </source>
</evidence>
<organism evidence="2 3">
    <name type="scientific">Chaetomidium leptoderma</name>
    <dbReference type="NCBI Taxonomy" id="669021"/>
    <lineage>
        <taxon>Eukaryota</taxon>
        <taxon>Fungi</taxon>
        <taxon>Dikarya</taxon>
        <taxon>Ascomycota</taxon>
        <taxon>Pezizomycotina</taxon>
        <taxon>Sordariomycetes</taxon>
        <taxon>Sordariomycetidae</taxon>
        <taxon>Sordariales</taxon>
        <taxon>Chaetomiaceae</taxon>
        <taxon>Chaetomidium</taxon>
    </lineage>
</organism>
<dbReference type="Proteomes" id="UP001302745">
    <property type="component" value="Unassembled WGS sequence"/>
</dbReference>
<evidence type="ECO:0000313" key="3">
    <source>
        <dbReference type="Proteomes" id="UP001302745"/>
    </source>
</evidence>
<dbReference type="AlphaFoldDB" id="A0AAN6VI99"/>
<keyword evidence="1" id="KW-0472">Membrane</keyword>